<protein>
    <submittedName>
        <fullName evidence="3">DMT family transporter</fullName>
    </submittedName>
</protein>
<feature type="transmembrane region" description="Helical" evidence="1">
    <location>
        <begin position="123"/>
        <end position="143"/>
    </location>
</feature>
<keyword evidence="1" id="KW-0472">Membrane</keyword>
<feature type="transmembrane region" description="Helical" evidence="1">
    <location>
        <begin position="236"/>
        <end position="261"/>
    </location>
</feature>
<feature type="transmembrane region" description="Helical" evidence="1">
    <location>
        <begin position="267"/>
        <end position="285"/>
    </location>
</feature>
<feature type="transmembrane region" description="Helical" evidence="1">
    <location>
        <begin position="39"/>
        <end position="59"/>
    </location>
</feature>
<proteinExistence type="predicted"/>
<dbReference type="GO" id="GO:0016020">
    <property type="term" value="C:membrane"/>
    <property type="evidence" value="ECO:0007669"/>
    <property type="project" value="InterPro"/>
</dbReference>
<feature type="domain" description="EamA" evidence="2">
    <location>
        <begin position="165"/>
        <end position="308"/>
    </location>
</feature>
<feature type="transmembrane region" description="Helical" evidence="1">
    <location>
        <begin position="99"/>
        <end position="117"/>
    </location>
</feature>
<dbReference type="Gene3D" id="1.10.3730.20">
    <property type="match status" value="1"/>
</dbReference>
<evidence type="ECO:0000256" key="1">
    <source>
        <dbReference type="SAM" id="Phobius"/>
    </source>
</evidence>
<dbReference type="PANTHER" id="PTHR22911">
    <property type="entry name" value="ACYL-MALONYL CONDENSING ENZYME-RELATED"/>
    <property type="match status" value="1"/>
</dbReference>
<dbReference type="InterPro" id="IPR037185">
    <property type="entry name" value="EmrE-like"/>
</dbReference>
<dbReference type="PANTHER" id="PTHR22911:SF137">
    <property type="entry name" value="SOLUTE CARRIER FAMILY 35 MEMBER G2-RELATED"/>
    <property type="match status" value="1"/>
</dbReference>
<accession>A0A9Y1FNW6</accession>
<organism evidence="3">
    <name type="scientific">Candidatus Heimdallarchaeum endolithica</name>
    <dbReference type="NCBI Taxonomy" id="2876572"/>
    <lineage>
        <taxon>Archaea</taxon>
        <taxon>Promethearchaeati</taxon>
        <taxon>Candidatus Heimdallarchaeota</taxon>
        <taxon>Candidatus Heimdallarchaeia (ex Rinke et al. 2021) (nom. nud.)</taxon>
        <taxon>Candidatus Heimdallarchaeales</taxon>
        <taxon>Candidatus Heimdallarchaeaceae</taxon>
        <taxon>Candidatus Heimdallarchaeum</taxon>
    </lineage>
</organism>
<gene>
    <name evidence="3" type="ORF">K9W46_01470</name>
</gene>
<evidence type="ECO:0000313" key="3">
    <source>
        <dbReference type="EMBL" id="UJG43870.1"/>
    </source>
</evidence>
<dbReference type="InterPro" id="IPR000620">
    <property type="entry name" value="EamA_dom"/>
</dbReference>
<feature type="transmembrane region" description="Helical" evidence="1">
    <location>
        <begin position="195"/>
        <end position="216"/>
    </location>
</feature>
<dbReference type="Pfam" id="PF00892">
    <property type="entry name" value="EamA"/>
    <property type="match status" value="2"/>
</dbReference>
<keyword evidence="1" id="KW-0812">Transmembrane</keyword>
<feature type="domain" description="EamA" evidence="2">
    <location>
        <begin position="6"/>
        <end position="142"/>
    </location>
</feature>
<name>A0A9Y1FNW6_9ARCH</name>
<evidence type="ECO:0000259" key="2">
    <source>
        <dbReference type="Pfam" id="PF00892"/>
    </source>
</evidence>
<dbReference type="AlphaFoldDB" id="A0A9Y1FNW6"/>
<dbReference type="EMBL" id="CP084167">
    <property type="protein sequence ID" value="UJG43870.1"/>
    <property type="molecule type" value="Genomic_DNA"/>
</dbReference>
<keyword evidence="1" id="KW-1133">Transmembrane helix</keyword>
<feature type="transmembrane region" description="Helical" evidence="1">
    <location>
        <begin position="6"/>
        <end position="27"/>
    </location>
</feature>
<dbReference type="SUPFAM" id="SSF103481">
    <property type="entry name" value="Multidrug resistance efflux transporter EmrE"/>
    <property type="match status" value="2"/>
</dbReference>
<feature type="transmembrane region" description="Helical" evidence="1">
    <location>
        <begin position="164"/>
        <end position="183"/>
    </location>
</feature>
<reference evidence="3" key="1">
    <citation type="journal article" date="2022" name="Nat. Microbiol.">
        <title>Unique mobile elements and scalable gene flow at the prokaryote-eukaryote boundary revealed by circularized Asgard archaea genomes.</title>
        <authorList>
            <person name="Wu F."/>
            <person name="Speth D.R."/>
            <person name="Philosof A."/>
            <person name="Cremiere A."/>
            <person name="Narayanan A."/>
            <person name="Barco R.A."/>
            <person name="Connon S.A."/>
            <person name="Amend J.P."/>
            <person name="Antoshechkin I.A."/>
            <person name="Orphan V.J."/>
        </authorList>
    </citation>
    <scope>NUCLEOTIDE SEQUENCE</scope>
    <source>
        <strain evidence="3">PR6</strain>
    </source>
</reference>
<sequence length="309" mass="33185">MTAFALGIGLSFVAAFGWGTGFITYKIGVKSTDPLTATFLRGIVAIPLIILVSILIYGVESLTIFFKGEARLWLALSAITITLGDFFSLFSMKKLDASIAQPISAIYPLFTNLILLIGGIEKVTLQIILGTLLNVIGAGIISFQTNRKDKNGIEKSLEEKRSNLQGMIFAILAALAWGFTIVFTKILLSFDGINVIPMLGIRNGIMIIIAGIGIIISLLKRKIQKIDKKITNKKDLLFLTIGGIVTWGAGGISFFTAVTLIGAARSTPISSISPFFVLLLGSIFLKEKISKLQLLGVISIVCGSILLSI</sequence>
<feature type="transmembrane region" description="Helical" evidence="1">
    <location>
        <begin position="71"/>
        <end position="92"/>
    </location>
</feature>
<dbReference type="Proteomes" id="UP001200513">
    <property type="component" value="Chromosome"/>
</dbReference>